<feature type="transmembrane region" description="Helical" evidence="5">
    <location>
        <begin position="323"/>
        <end position="344"/>
    </location>
</feature>
<comment type="subcellular location">
    <subcellularLocation>
        <location evidence="1">Membrane</location>
        <topology evidence="1">Multi-pass membrane protein</topology>
    </subcellularLocation>
</comment>
<dbReference type="InterPro" id="IPR007016">
    <property type="entry name" value="O-antigen_ligase-rel_domated"/>
</dbReference>
<dbReference type="Pfam" id="PF04932">
    <property type="entry name" value="Wzy_C"/>
    <property type="match status" value="1"/>
</dbReference>
<evidence type="ECO:0000313" key="9">
    <source>
        <dbReference type="EMBL" id="AZY91942.1"/>
    </source>
</evidence>
<keyword evidence="4 5" id="KW-0472">Membrane</keyword>
<feature type="transmembrane region" description="Helical" evidence="5">
    <location>
        <begin position="42"/>
        <end position="61"/>
    </location>
</feature>
<dbReference type="EMBL" id="MH678635">
    <property type="protein sequence ID" value="AZY91957.1"/>
    <property type="molecule type" value="Genomic_DNA"/>
</dbReference>
<dbReference type="EMBL" id="MH678633">
    <property type="protein sequence ID" value="AZY91927.1"/>
    <property type="molecule type" value="Genomic_DNA"/>
</dbReference>
<feature type="transmembrane region" description="Helical" evidence="5">
    <location>
        <begin position="199"/>
        <end position="224"/>
    </location>
</feature>
<evidence type="ECO:0000259" key="6">
    <source>
        <dbReference type="Pfam" id="PF04932"/>
    </source>
</evidence>
<feature type="transmembrane region" description="Helical" evidence="5">
    <location>
        <begin position="157"/>
        <end position="179"/>
    </location>
</feature>
<feature type="transmembrane region" description="Helical" evidence="5">
    <location>
        <begin position="131"/>
        <end position="151"/>
    </location>
</feature>
<feature type="domain" description="O-antigen ligase-related" evidence="6">
    <location>
        <begin position="196"/>
        <end position="329"/>
    </location>
</feature>
<evidence type="ECO:0000256" key="2">
    <source>
        <dbReference type="ARBA" id="ARBA00022692"/>
    </source>
</evidence>
<dbReference type="GO" id="GO:0016020">
    <property type="term" value="C:membrane"/>
    <property type="evidence" value="ECO:0007669"/>
    <property type="project" value="UniProtKB-SubCell"/>
</dbReference>
<proteinExistence type="predicted"/>
<evidence type="ECO:0000256" key="3">
    <source>
        <dbReference type="ARBA" id="ARBA00022989"/>
    </source>
</evidence>
<accession>A0A3Q9TCN3</accession>
<dbReference type="EMBL" id="MH678634">
    <property type="protein sequence ID" value="AZY91942.1"/>
    <property type="molecule type" value="Genomic_DNA"/>
</dbReference>
<evidence type="ECO:0000256" key="5">
    <source>
        <dbReference type="SAM" id="Phobius"/>
    </source>
</evidence>
<name>A0A3Q9TCN3_9LACT</name>
<feature type="transmembrane region" description="Helical" evidence="5">
    <location>
        <begin position="350"/>
        <end position="369"/>
    </location>
</feature>
<dbReference type="PANTHER" id="PTHR37422">
    <property type="entry name" value="TEICHURONIC ACID BIOSYNTHESIS PROTEIN TUAE"/>
    <property type="match status" value="1"/>
</dbReference>
<dbReference type="PANTHER" id="PTHR37422:SF13">
    <property type="entry name" value="LIPOPOLYSACCHARIDE BIOSYNTHESIS PROTEIN PA4999-RELATED"/>
    <property type="match status" value="1"/>
</dbReference>
<organism evidence="9">
    <name type="scientific">Lactococcus lactis</name>
    <dbReference type="NCBI Taxonomy" id="1358"/>
    <lineage>
        <taxon>Bacteria</taxon>
        <taxon>Bacillati</taxon>
        <taxon>Bacillota</taxon>
        <taxon>Bacilli</taxon>
        <taxon>Lactobacillales</taxon>
        <taxon>Streptococcaceae</taxon>
        <taxon>Lactococcus</taxon>
    </lineage>
</organism>
<dbReference type="AlphaFoldDB" id="A0A3Q9TCN3"/>
<evidence type="ECO:0000256" key="1">
    <source>
        <dbReference type="ARBA" id="ARBA00004141"/>
    </source>
</evidence>
<feature type="transmembrane region" description="Helical" evidence="5">
    <location>
        <begin position="236"/>
        <end position="254"/>
    </location>
</feature>
<evidence type="ECO:0000313" key="7">
    <source>
        <dbReference type="EMBL" id="AZY91912.1"/>
    </source>
</evidence>
<protein>
    <submittedName>
        <fullName evidence="9">Wzy</fullName>
    </submittedName>
</protein>
<sequence length="396" mass="45182">MGFLFLTIILILWGYSFTNIKISPFSILFMSLGIFYSQFTSINIDLIIKVLFLITSIIYLIKDKYSKKYVFSLLLIAVLILIESTSPSKFNQYYGFIDALTSFATFSTGILLFSIKFSLQERRSILKSISYLPIFSVLIGIPLTFGGFISMTARGGIALSGAALETNLSFFSVLSLVSLDILYQDTRSNKYQILKIINFILLCCTLTRGGIISGIIIILPSLLFLLKKGFKGVRQFIFLIITIFGSIYPLILLWKSISERTFSADGINTSGRYTAWDYIVNLTTNKSQGMGLGSLKTLTEDINLRAFTAAHNTYIQFYYETGYLGVTLLSILFILILIIILKLTNYRKKIIYLTFISFLVYSYTDNCIVNNRYWYLFMFIIGCFKYFDRKEENALL</sequence>
<keyword evidence="3 5" id="KW-1133">Transmembrane helix</keyword>
<feature type="transmembrane region" description="Helical" evidence="5">
    <location>
        <begin position="68"/>
        <end position="87"/>
    </location>
</feature>
<evidence type="ECO:0000256" key="4">
    <source>
        <dbReference type="ARBA" id="ARBA00023136"/>
    </source>
</evidence>
<reference evidence="9" key="1">
    <citation type="journal article" date="2019" name="FEMS Microbiol. Lett.">
        <title>High-throughput screening for texturing Lactococcus strains.</title>
        <authorList>
            <person name="Poulsen V.K."/>
            <person name="Derkx P."/>
            <person name="Oregaard G."/>
        </authorList>
    </citation>
    <scope>NUCLEOTIDE SEQUENCE</scope>
    <source>
        <strain evidence="7">Llc2</strain>
        <strain evidence="10">Llc3</strain>
        <strain evidence="9">Llc4</strain>
        <strain evidence="8">Lll8</strain>
    </source>
</reference>
<evidence type="ECO:0000313" key="10">
    <source>
        <dbReference type="EMBL" id="AZY91957.1"/>
    </source>
</evidence>
<keyword evidence="2 5" id="KW-0812">Transmembrane</keyword>
<evidence type="ECO:0000313" key="8">
    <source>
        <dbReference type="EMBL" id="AZY91927.1"/>
    </source>
</evidence>
<dbReference type="EMBL" id="MH678632">
    <property type="protein sequence ID" value="AZY91912.1"/>
    <property type="molecule type" value="Genomic_DNA"/>
</dbReference>
<dbReference type="InterPro" id="IPR051533">
    <property type="entry name" value="WaaL-like"/>
</dbReference>
<feature type="transmembrane region" description="Helical" evidence="5">
    <location>
        <begin position="93"/>
        <end position="119"/>
    </location>
</feature>